<dbReference type="PRINTS" id="PR00105">
    <property type="entry name" value="C5METTRFRASE"/>
</dbReference>
<dbReference type="InterPro" id="IPR050390">
    <property type="entry name" value="C5-Methyltransferase"/>
</dbReference>
<reference evidence="8 9" key="1">
    <citation type="submission" date="2021-01" db="EMBL/GenBank/DDBJ databases">
        <title>Whole genome shotgun sequence of Plantactinospora mayteni NBRC 109088.</title>
        <authorList>
            <person name="Komaki H."/>
            <person name="Tamura T."/>
        </authorList>
    </citation>
    <scope>NUCLEOTIDE SEQUENCE [LARGE SCALE GENOMIC DNA]</scope>
    <source>
        <strain evidence="8 9">NBRC 109088</strain>
    </source>
</reference>
<dbReference type="PROSITE" id="PS51679">
    <property type="entry name" value="SAM_MT_C5"/>
    <property type="match status" value="1"/>
</dbReference>
<organism evidence="8 9">
    <name type="scientific">Plantactinospora mayteni</name>
    <dbReference type="NCBI Taxonomy" id="566021"/>
    <lineage>
        <taxon>Bacteria</taxon>
        <taxon>Bacillati</taxon>
        <taxon>Actinomycetota</taxon>
        <taxon>Actinomycetes</taxon>
        <taxon>Micromonosporales</taxon>
        <taxon>Micromonosporaceae</taxon>
        <taxon>Plantactinospora</taxon>
    </lineage>
</organism>
<dbReference type="Pfam" id="PF00145">
    <property type="entry name" value="DNA_methylase"/>
    <property type="match status" value="1"/>
</dbReference>
<dbReference type="EMBL" id="BONX01000050">
    <property type="protein sequence ID" value="GIH00141.1"/>
    <property type="molecule type" value="Genomic_DNA"/>
</dbReference>
<protein>
    <recommendedName>
        <fullName evidence="1">DNA (cytosine-5-)-methyltransferase</fullName>
        <ecNumber evidence="1">2.1.1.37</ecNumber>
    </recommendedName>
</protein>
<dbReference type="InterPro" id="IPR031303">
    <property type="entry name" value="C5_meth_CS"/>
</dbReference>
<name>A0ABQ4EZS0_9ACTN</name>
<evidence type="ECO:0000256" key="3">
    <source>
        <dbReference type="ARBA" id="ARBA00022679"/>
    </source>
</evidence>
<evidence type="ECO:0000256" key="4">
    <source>
        <dbReference type="ARBA" id="ARBA00022691"/>
    </source>
</evidence>
<evidence type="ECO:0000256" key="1">
    <source>
        <dbReference type="ARBA" id="ARBA00011975"/>
    </source>
</evidence>
<dbReference type="EC" id="2.1.1.37" evidence="1"/>
<keyword evidence="9" id="KW-1185">Reference proteome</keyword>
<keyword evidence="3 6" id="KW-0808">Transferase</keyword>
<dbReference type="InterPro" id="IPR029063">
    <property type="entry name" value="SAM-dependent_MTases_sf"/>
</dbReference>
<evidence type="ECO:0000313" key="8">
    <source>
        <dbReference type="EMBL" id="GIH00141.1"/>
    </source>
</evidence>
<evidence type="ECO:0000313" key="9">
    <source>
        <dbReference type="Proteomes" id="UP000621500"/>
    </source>
</evidence>
<gene>
    <name evidence="8" type="ORF">Pma05_67130</name>
</gene>
<proteinExistence type="inferred from homology"/>
<comment type="caution">
    <text evidence="8">The sequence shown here is derived from an EMBL/GenBank/DDBJ whole genome shotgun (WGS) entry which is preliminary data.</text>
</comment>
<evidence type="ECO:0000256" key="2">
    <source>
        <dbReference type="ARBA" id="ARBA00022603"/>
    </source>
</evidence>
<evidence type="ECO:0000256" key="6">
    <source>
        <dbReference type="PROSITE-ProRule" id="PRU01016"/>
    </source>
</evidence>
<keyword evidence="5" id="KW-0680">Restriction system</keyword>
<dbReference type="SUPFAM" id="SSF53335">
    <property type="entry name" value="S-adenosyl-L-methionine-dependent methyltransferases"/>
    <property type="match status" value="1"/>
</dbReference>
<dbReference type="PANTHER" id="PTHR10629:SF52">
    <property type="entry name" value="DNA (CYTOSINE-5)-METHYLTRANSFERASE 1"/>
    <property type="match status" value="1"/>
</dbReference>
<sequence>MFWPWWWWWCANLARGGTQRSSARPRVTVGTLAFLSAIDRAEAASHSSQRFRPYVAGAGAEGASVDAGRRRRPSTNYSPSMAPRTIKISAVDLFCGVGGLSYGLQAAGVKVAAGVDIDPACAYPYQANVHAPFHKKDVCELDAEELAAMWPRGSVRVLAGCAPCQPFSSYRRGADTSQEAQWPLLDEVSRLIEGTMPEIVTMENVPRIGSTPIFKAFVAKLKELGYSVQYESCHCPAYGVPQRRRRLVLVASLLGEIRVPRGTVAPTDYVTVEQAIRGLPALGHGEVDSADRLHKSRTLTPVNLARIRSSKPGGTWEDWREELRAPCHRKSSGSTFRNVYARMVWDEPSPTITTLSYNYGAGRFGHPEQDRAISLREAAVLQSFPRNYEFVAPKEPVQFAPLGRLIGNAVPPKLAQAVGEAIVEHVATVRVPVSRVRRRVTIPPSSAKTPCPVPSPTAVA</sequence>
<evidence type="ECO:0000256" key="5">
    <source>
        <dbReference type="ARBA" id="ARBA00022747"/>
    </source>
</evidence>
<dbReference type="Gene3D" id="3.40.50.150">
    <property type="entry name" value="Vaccinia Virus protein VP39"/>
    <property type="match status" value="1"/>
</dbReference>
<keyword evidence="2 6" id="KW-0489">Methyltransferase</keyword>
<accession>A0ABQ4EZS0</accession>
<keyword evidence="4 6" id="KW-0949">S-adenosyl-L-methionine</keyword>
<dbReference type="PROSITE" id="PS00095">
    <property type="entry name" value="C5_MTASE_2"/>
    <property type="match status" value="1"/>
</dbReference>
<dbReference type="NCBIfam" id="TIGR00675">
    <property type="entry name" value="dcm"/>
    <property type="match status" value="1"/>
</dbReference>
<comment type="similarity">
    <text evidence="6 7">Belongs to the class I-like SAM-binding methyltransferase superfamily. C5-methyltransferase family.</text>
</comment>
<feature type="active site" evidence="6">
    <location>
        <position position="164"/>
    </location>
</feature>
<evidence type="ECO:0000256" key="7">
    <source>
        <dbReference type="RuleBase" id="RU000416"/>
    </source>
</evidence>
<dbReference type="Gene3D" id="3.90.120.10">
    <property type="entry name" value="DNA Methylase, subunit A, domain 2"/>
    <property type="match status" value="1"/>
</dbReference>
<dbReference type="PANTHER" id="PTHR10629">
    <property type="entry name" value="CYTOSINE-SPECIFIC METHYLTRANSFERASE"/>
    <property type="match status" value="1"/>
</dbReference>
<dbReference type="InterPro" id="IPR001525">
    <property type="entry name" value="C5_MeTfrase"/>
</dbReference>
<dbReference type="Proteomes" id="UP000621500">
    <property type="component" value="Unassembled WGS sequence"/>
</dbReference>